<keyword evidence="4" id="KW-1003">Cell membrane</keyword>
<comment type="similarity">
    <text evidence="2">Belongs to the TrkH potassium transport family.</text>
</comment>
<evidence type="ECO:0000313" key="11">
    <source>
        <dbReference type="Proteomes" id="UP000285961"/>
    </source>
</evidence>
<dbReference type="EMBL" id="QZKI01000060">
    <property type="protein sequence ID" value="RJP71394.1"/>
    <property type="molecule type" value="Genomic_DNA"/>
</dbReference>
<keyword evidence="5 9" id="KW-0812">Transmembrane</keyword>
<dbReference type="InterPro" id="IPR003445">
    <property type="entry name" value="Cat_transpt"/>
</dbReference>
<dbReference type="PANTHER" id="PTHR32024">
    <property type="entry name" value="TRK SYSTEM POTASSIUM UPTAKE PROTEIN TRKG-RELATED"/>
    <property type="match status" value="1"/>
</dbReference>
<dbReference type="Pfam" id="PF02386">
    <property type="entry name" value="TrkH"/>
    <property type="match status" value="1"/>
</dbReference>
<keyword evidence="7" id="KW-0406">Ion transport</keyword>
<keyword evidence="8 9" id="KW-0472">Membrane</keyword>
<evidence type="ECO:0000256" key="2">
    <source>
        <dbReference type="ARBA" id="ARBA00009137"/>
    </source>
</evidence>
<feature type="transmembrane region" description="Helical" evidence="9">
    <location>
        <begin position="141"/>
        <end position="163"/>
    </location>
</feature>
<proteinExistence type="inferred from homology"/>
<keyword evidence="6 9" id="KW-1133">Transmembrane helix</keyword>
<evidence type="ECO:0000256" key="4">
    <source>
        <dbReference type="ARBA" id="ARBA00022475"/>
    </source>
</evidence>
<feature type="transmembrane region" description="Helical" evidence="9">
    <location>
        <begin position="405"/>
        <end position="427"/>
    </location>
</feature>
<evidence type="ECO:0000313" key="10">
    <source>
        <dbReference type="EMBL" id="RJP71394.1"/>
    </source>
</evidence>
<evidence type="ECO:0000256" key="3">
    <source>
        <dbReference type="ARBA" id="ARBA00022448"/>
    </source>
</evidence>
<gene>
    <name evidence="10" type="ORF">C4532_07680</name>
</gene>
<dbReference type="PANTHER" id="PTHR32024:SF2">
    <property type="entry name" value="TRK SYSTEM POTASSIUM UPTAKE PROTEIN TRKG-RELATED"/>
    <property type="match status" value="1"/>
</dbReference>
<comment type="caution">
    <text evidence="10">The sequence shown here is derived from an EMBL/GenBank/DDBJ whole genome shotgun (WGS) entry which is preliminary data.</text>
</comment>
<evidence type="ECO:0000256" key="6">
    <source>
        <dbReference type="ARBA" id="ARBA00022989"/>
    </source>
</evidence>
<organism evidence="10 11">
    <name type="scientific">Candidatus Abyssobacteria bacterium SURF_17</name>
    <dbReference type="NCBI Taxonomy" id="2093361"/>
    <lineage>
        <taxon>Bacteria</taxon>
        <taxon>Pseudomonadati</taxon>
        <taxon>Candidatus Hydrogenedentota</taxon>
        <taxon>Candidatus Abyssobacteria</taxon>
    </lineage>
</organism>
<dbReference type="GO" id="GO:0005886">
    <property type="term" value="C:plasma membrane"/>
    <property type="evidence" value="ECO:0007669"/>
    <property type="project" value="UniProtKB-SubCell"/>
</dbReference>
<feature type="transmembrane region" description="Helical" evidence="9">
    <location>
        <begin position="331"/>
        <end position="353"/>
    </location>
</feature>
<feature type="transmembrane region" description="Helical" evidence="9">
    <location>
        <begin position="77"/>
        <end position="101"/>
    </location>
</feature>
<dbReference type="GO" id="GO:0030001">
    <property type="term" value="P:metal ion transport"/>
    <property type="evidence" value="ECO:0007669"/>
    <property type="project" value="UniProtKB-ARBA"/>
</dbReference>
<feature type="transmembrane region" description="Helical" evidence="9">
    <location>
        <begin position="184"/>
        <end position="204"/>
    </location>
</feature>
<keyword evidence="3" id="KW-0813">Transport</keyword>
<feature type="transmembrane region" description="Helical" evidence="9">
    <location>
        <begin position="433"/>
        <end position="457"/>
    </location>
</feature>
<name>A0A419F0I1_9BACT</name>
<evidence type="ECO:0000256" key="8">
    <source>
        <dbReference type="ARBA" id="ARBA00023136"/>
    </source>
</evidence>
<protein>
    <submittedName>
        <fullName evidence="10">TrkH family potassium uptake protein</fullName>
    </submittedName>
</protein>
<feature type="transmembrane region" description="Helical" evidence="9">
    <location>
        <begin position="274"/>
        <end position="298"/>
    </location>
</feature>
<sequence>MRYREYIRRKYLTIVGHVGTLLLGVALFLLLSLAALIQFPEELPHAPWFVVPALITAVIGAVFRLAGRSAGKMTLSLADGGIIVLLSWTLAMVLSALPFFLSGLLNYRNALFESVSGWTTTGLSVLNVETTPNIFLLWRSLMQFGGGAGLAIVMLSAIVGPHARGLYQAEGRTEQLLPNVKHSANVIIRIYVCYTALGAILYVVGGMSLFDAVNHSLCALSTGGFSTRVASIGYYDSPFVEVTTVVLMFLGATNFATHYVLLHGNHRAFFRNGEVRLAATLAIFFIPVILVAVALPLYSVEKALRVSLFEPVSALTTTGYTTVSYADWSDFGIACLLVLMLIGGGICSTAGGIKQYRVFLLLKSLAWEAKRYISPATAVHEHYIWRGESKFYVDSDHLKESGAYFFLYLCTYAIGVLILLACGYSLRDSLFEFASALGTVGLSVGITAPNAPALMLWTEMAGMFLGRLEFFVIIYSLISAARDIGSSLTSA</sequence>
<evidence type="ECO:0000256" key="9">
    <source>
        <dbReference type="SAM" id="Phobius"/>
    </source>
</evidence>
<feature type="transmembrane region" description="Helical" evidence="9">
    <location>
        <begin position="242"/>
        <end position="262"/>
    </location>
</feature>
<feature type="transmembrane region" description="Helical" evidence="9">
    <location>
        <begin position="12"/>
        <end position="39"/>
    </location>
</feature>
<comment type="subcellular location">
    <subcellularLocation>
        <location evidence="1">Cell membrane</location>
        <topology evidence="1">Multi-pass membrane protein</topology>
    </subcellularLocation>
</comment>
<dbReference type="GO" id="GO:0008324">
    <property type="term" value="F:monoatomic cation transmembrane transporter activity"/>
    <property type="evidence" value="ECO:0007669"/>
    <property type="project" value="InterPro"/>
</dbReference>
<evidence type="ECO:0000256" key="1">
    <source>
        <dbReference type="ARBA" id="ARBA00004651"/>
    </source>
</evidence>
<evidence type="ECO:0000256" key="7">
    <source>
        <dbReference type="ARBA" id="ARBA00023065"/>
    </source>
</evidence>
<dbReference type="AlphaFoldDB" id="A0A419F0I1"/>
<reference evidence="10 11" key="1">
    <citation type="journal article" date="2017" name="ISME J.">
        <title>Energy and carbon metabolisms in a deep terrestrial subsurface fluid microbial community.</title>
        <authorList>
            <person name="Momper L."/>
            <person name="Jungbluth S.P."/>
            <person name="Lee M.D."/>
            <person name="Amend J.P."/>
        </authorList>
    </citation>
    <scope>NUCLEOTIDE SEQUENCE [LARGE SCALE GENOMIC DNA]</scope>
    <source>
        <strain evidence="10">SURF_17</strain>
    </source>
</reference>
<evidence type="ECO:0000256" key="5">
    <source>
        <dbReference type="ARBA" id="ARBA00022692"/>
    </source>
</evidence>
<accession>A0A419F0I1</accession>
<feature type="transmembrane region" description="Helical" evidence="9">
    <location>
        <begin position="45"/>
        <end position="65"/>
    </location>
</feature>
<dbReference type="Proteomes" id="UP000285961">
    <property type="component" value="Unassembled WGS sequence"/>
</dbReference>